<sequence>MSATKTITATEARKRWFEILNRVHFAGEEFVIEKNNMPLVRMVPEKREKKMDVDELIRLTCGFLKHAKKSSWSSRRPSKADRERDEYLASLWKK</sequence>
<comment type="caution">
    <text evidence="3">The sequence shown here is derived from an EMBL/GenBank/DDBJ whole genome shotgun (WGS) entry which is preliminary data.</text>
</comment>
<dbReference type="Proteomes" id="UP000177704">
    <property type="component" value="Unassembled WGS sequence"/>
</dbReference>
<dbReference type="InterPro" id="IPR036165">
    <property type="entry name" value="YefM-like_sf"/>
</dbReference>
<name>A0A1F7UZE1_9BACT</name>
<feature type="region of interest" description="Disordered" evidence="2">
    <location>
        <begin position="70"/>
        <end position="94"/>
    </location>
</feature>
<evidence type="ECO:0000256" key="2">
    <source>
        <dbReference type="SAM" id="MobiDB-lite"/>
    </source>
</evidence>
<evidence type="ECO:0008006" key="5">
    <source>
        <dbReference type="Google" id="ProtNLM"/>
    </source>
</evidence>
<reference evidence="3 4" key="1">
    <citation type="journal article" date="2016" name="Nat. Commun.">
        <title>Thousands of microbial genomes shed light on interconnected biogeochemical processes in an aquifer system.</title>
        <authorList>
            <person name="Anantharaman K."/>
            <person name="Brown C.T."/>
            <person name="Hug L.A."/>
            <person name="Sharon I."/>
            <person name="Castelle C.J."/>
            <person name="Probst A.J."/>
            <person name="Thomas B.C."/>
            <person name="Singh A."/>
            <person name="Wilkins M.J."/>
            <person name="Karaoz U."/>
            <person name="Brodie E.L."/>
            <person name="Williams K.H."/>
            <person name="Hubbard S.S."/>
            <person name="Banfield J.F."/>
        </authorList>
    </citation>
    <scope>NUCLEOTIDE SEQUENCE [LARGE SCALE GENOMIC DNA]</scope>
</reference>
<feature type="compositionally biased region" description="Basic and acidic residues" evidence="2">
    <location>
        <begin position="78"/>
        <end position="87"/>
    </location>
</feature>
<gene>
    <name evidence="3" type="ORF">A3B36_02955</name>
</gene>
<accession>A0A1F7UZE1</accession>
<comment type="similarity">
    <text evidence="1">Belongs to the phD/YefM antitoxin family.</text>
</comment>
<organism evidence="3 4">
    <name type="scientific">Candidatus Uhrbacteria bacterium RIFCSPLOWO2_01_FULL_55_36</name>
    <dbReference type="NCBI Taxonomy" id="1802404"/>
    <lineage>
        <taxon>Bacteria</taxon>
        <taxon>Candidatus Uhriibacteriota</taxon>
    </lineage>
</organism>
<proteinExistence type="inferred from homology"/>
<evidence type="ECO:0000313" key="3">
    <source>
        <dbReference type="EMBL" id="OGL83609.1"/>
    </source>
</evidence>
<dbReference type="Gene3D" id="3.40.1620.10">
    <property type="entry name" value="YefM-like domain"/>
    <property type="match status" value="1"/>
</dbReference>
<dbReference type="EMBL" id="MGEM01000049">
    <property type="protein sequence ID" value="OGL83609.1"/>
    <property type="molecule type" value="Genomic_DNA"/>
</dbReference>
<dbReference type="AlphaFoldDB" id="A0A1F7UZE1"/>
<dbReference type="SUPFAM" id="SSF143120">
    <property type="entry name" value="YefM-like"/>
    <property type="match status" value="1"/>
</dbReference>
<evidence type="ECO:0000313" key="4">
    <source>
        <dbReference type="Proteomes" id="UP000177704"/>
    </source>
</evidence>
<evidence type="ECO:0000256" key="1">
    <source>
        <dbReference type="ARBA" id="ARBA00009981"/>
    </source>
</evidence>
<protein>
    <recommendedName>
        <fullName evidence="5">Antitoxin</fullName>
    </recommendedName>
</protein>